<evidence type="ECO:0000313" key="1">
    <source>
        <dbReference type="EMBL" id="JAH14913.1"/>
    </source>
</evidence>
<proteinExistence type="predicted"/>
<reference evidence="1" key="2">
    <citation type="journal article" date="2015" name="Fish Shellfish Immunol.">
        <title>Early steps in the European eel (Anguilla anguilla)-Vibrio vulnificus interaction in the gills: Role of the RtxA13 toxin.</title>
        <authorList>
            <person name="Callol A."/>
            <person name="Pajuelo D."/>
            <person name="Ebbesson L."/>
            <person name="Teles M."/>
            <person name="MacKenzie S."/>
            <person name="Amaro C."/>
        </authorList>
    </citation>
    <scope>NUCLEOTIDE SEQUENCE</scope>
</reference>
<accession>A0A0E9QFN1</accession>
<dbReference type="AlphaFoldDB" id="A0A0E9QFN1"/>
<protein>
    <submittedName>
        <fullName evidence="1">Uncharacterized protein</fullName>
    </submittedName>
</protein>
<reference evidence="1" key="1">
    <citation type="submission" date="2014-11" db="EMBL/GenBank/DDBJ databases">
        <authorList>
            <person name="Amaro Gonzalez C."/>
        </authorList>
    </citation>
    <scope>NUCLEOTIDE SEQUENCE</scope>
</reference>
<dbReference type="EMBL" id="GBXM01093664">
    <property type="protein sequence ID" value="JAH14913.1"/>
    <property type="molecule type" value="Transcribed_RNA"/>
</dbReference>
<organism evidence="1">
    <name type="scientific">Anguilla anguilla</name>
    <name type="common">European freshwater eel</name>
    <name type="synonym">Muraena anguilla</name>
    <dbReference type="NCBI Taxonomy" id="7936"/>
    <lineage>
        <taxon>Eukaryota</taxon>
        <taxon>Metazoa</taxon>
        <taxon>Chordata</taxon>
        <taxon>Craniata</taxon>
        <taxon>Vertebrata</taxon>
        <taxon>Euteleostomi</taxon>
        <taxon>Actinopterygii</taxon>
        <taxon>Neopterygii</taxon>
        <taxon>Teleostei</taxon>
        <taxon>Anguilliformes</taxon>
        <taxon>Anguillidae</taxon>
        <taxon>Anguilla</taxon>
    </lineage>
</organism>
<sequence length="50" mass="5919">MWCWVRVQSQCRPPKWYQRRVRGGMLNDSFYTTVPSVVFQISSATYAPPH</sequence>
<name>A0A0E9QFN1_ANGAN</name>